<evidence type="ECO:0000313" key="3">
    <source>
        <dbReference type="Proteomes" id="UP001594351"/>
    </source>
</evidence>
<dbReference type="PANTHER" id="PTHR42827:SF1">
    <property type="entry name" value="IRON-SULFUR CLUSTER-BINDING PROTEIN"/>
    <property type="match status" value="1"/>
</dbReference>
<comment type="caution">
    <text evidence="2">The sequence shown here is derived from an EMBL/GenBank/DDBJ whole genome shotgun (WGS) entry which is preliminary data.</text>
</comment>
<feature type="domain" description="4Fe-4S ferredoxin-type" evidence="1">
    <location>
        <begin position="161"/>
        <end position="191"/>
    </location>
</feature>
<dbReference type="Proteomes" id="UP001594351">
    <property type="component" value="Unassembled WGS sequence"/>
</dbReference>
<proteinExistence type="predicted"/>
<keyword evidence="3" id="KW-1185">Reference proteome</keyword>
<accession>A0ABV6Z4H3</accession>
<gene>
    <name evidence="2" type="ORF">ACFL27_23845</name>
</gene>
<name>A0ABV6Z4H3_UNCC1</name>
<evidence type="ECO:0000259" key="1">
    <source>
        <dbReference type="PROSITE" id="PS51379"/>
    </source>
</evidence>
<dbReference type="PROSITE" id="PS51379">
    <property type="entry name" value="4FE4S_FER_2"/>
    <property type="match status" value="1"/>
</dbReference>
<protein>
    <recommendedName>
        <fullName evidence="1">4Fe-4S ferredoxin-type domain-containing protein</fullName>
    </recommendedName>
</protein>
<organism evidence="2 3">
    <name type="scientific">candidate division CSSED10-310 bacterium</name>
    <dbReference type="NCBI Taxonomy" id="2855610"/>
    <lineage>
        <taxon>Bacteria</taxon>
        <taxon>Bacteria division CSSED10-310</taxon>
    </lineage>
</organism>
<reference evidence="2 3" key="1">
    <citation type="submission" date="2024-09" db="EMBL/GenBank/DDBJ databases">
        <title>Laminarin stimulates single cell rates of sulfate reduction while oxygen inhibits transcriptomic activity in coastal marine sediment.</title>
        <authorList>
            <person name="Lindsay M."/>
            <person name="Orcutt B."/>
            <person name="Emerson D."/>
            <person name="Stepanauskas R."/>
            <person name="D'Angelo T."/>
        </authorList>
    </citation>
    <scope>NUCLEOTIDE SEQUENCE [LARGE SCALE GENOMIC DNA]</scope>
    <source>
        <strain evidence="2">SAG AM-311-K15</strain>
    </source>
</reference>
<dbReference type="EMBL" id="JBHPBY010000454">
    <property type="protein sequence ID" value="MFC1853243.1"/>
    <property type="molecule type" value="Genomic_DNA"/>
</dbReference>
<dbReference type="InterPro" id="IPR017896">
    <property type="entry name" value="4Fe4S_Fe-S-bd"/>
</dbReference>
<evidence type="ECO:0000313" key="2">
    <source>
        <dbReference type="EMBL" id="MFC1853243.1"/>
    </source>
</evidence>
<sequence>MDMKIKFSLKNFLFNEGILFYGIADAHHALASSEDISPLSILPEAKSIICYGVPIPRGIIYAQANELALYWRYCNMTYRSLDVVSNKLSQMLEQDGRAAFPVYSCYPWQTVNREFWGILPLVYWAERAGIGELSKCGLLVHPQYGSRILLGGVVTTRKLEPSHKLSEPVCPADCLDCVVICPAQAIAESGKVDHNRCIRFANSNPTLTHLLADPKVRENFSFETLVNTVSVDDHGSYACFECVKGCPLNKK</sequence>
<dbReference type="PANTHER" id="PTHR42827">
    <property type="entry name" value="IRON-SULFUR CLUSTER-BINDING PROTEIN-RELATED"/>
    <property type="match status" value="1"/>
</dbReference>